<evidence type="ECO:0000313" key="3">
    <source>
        <dbReference type="Proteomes" id="UP000633814"/>
    </source>
</evidence>
<proteinExistence type="predicted"/>
<dbReference type="InterPro" id="IPR001478">
    <property type="entry name" value="PDZ"/>
</dbReference>
<dbReference type="InterPro" id="IPR036034">
    <property type="entry name" value="PDZ_sf"/>
</dbReference>
<dbReference type="Pfam" id="PF17899">
    <property type="entry name" value="Peptidase_M61_N"/>
    <property type="match status" value="1"/>
</dbReference>
<keyword evidence="3" id="KW-1185">Reference proteome</keyword>
<dbReference type="PROSITE" id="PS50106">
    <property type="entry name" value="PDZ"/>
    <property type="match status" value="1"/>
</dbReference>
<sequence length="588" mass="65752">MSAVQYEITFDDISAHLLTLSLHFEPSSAMHQLTLPAWIPGSYLVRNFARHIVNINAYDADGELHLAQRDKQSWQLSCGQQPVTVTYQVYANDLSVRAAYVDDELAVLNPACLCLNVSEMTAQPHSLTLHKPTDLRCAAWRVATAMPKATHTAPLDFGCYQADNYDHLIDSPLLVGIFNVQQFNLDGVPHYVVVSGYNLYDEARLTADVAKLCQVQRDVFGELPRDLDQYWFLLWVTEQGYGGLEHKFSTLLLCNRYDLPAVQQTELTEAYQNLLGLFSHEYFHTWWVKRLKPQCFTPYVLDKEQYSRQLWLYEGFTSYFDDLALVKSGIIEQSRYLTVLEKLITRVSRNPSDSQQSLTDSSFTAWTKFYLQDENAVNSVVSYYAKGALVALLLEAELQSKGLNLAAFCRQLYQQHVATGTSDNAIFEQLIAWQLPELAAQLTSWINEAKPLPLAATLGKLGLTLTQRAPSSFSDLAGESSKVVPASLGCSLKTTAQGVFIQQLYRGSAAHQAGLMSGDQLVALGGYKISETSLTELMLRLPLGSVQPLFIFRKDRLLELALPIQQAAPGVAMLNVANEVTVKHWLSS</sequence>
<reference evidence="2 3" key="1">
    <citation type="submission" date="2021-10" db="EMBL/GenBank/DDBJ databases">
        <title>Alishewanella koreense sp. nov. isolated from seawater of southwestern coast in South Korea and the proposal for the reclassification of Rheinheimera perlucida and Rheinheimera tuosuensis as Arsukibacterium perlucida and Arsukibacterium tuosuensis.</title>
        <authorList>
            <person name="Kim K.H."/>
            <person name="Ruan W."/>
            <person name="Kim K.R."/>
            <person name="Baek J.H."/>
            <person name="Jeon C.O."/>
        </authorList>
    </citation>
    <scope>NUCLEOTIDE SEQUENCE [LARGE SCALE GENOMIC DNA]</scope>
    <source>
        <strain evidence="2 3">16-MA</strain>
    </source>
</reference>
<dbReference type="Gene3D" id="2.60.40.3650">
    <property type="match status" value="1"/>
</dbReference>
<dbReference type="Pfam" id="PF05299">
    <property type="entry name" value="Peptidase_M61"/>
    <property type="match status" value="1"/>
</dbReference>
<name>A0ABS8C716_9ALTE</name>
<dbReference type="RefSeq" id="WP_226752200.1">
    <property type="nucleotide sequence ID" value="NZ_JAEINI020000015.1"/>
</dbReference>
<comment type="caution">
    <text evidence="2">The sequence shown here is derived from an EMBL/GenBank/DDBJ whole genome shotgun (WGS) entry which is preliminary data.</text>
</comment>
<organism evidence="2 3">
    <name type="scientific">Alishewanella maricola</name>
    <dbReference type="NCBI Taxonomy" id="2795740"/>
    <lineage>
        <taxon>Bacteria</taxon>
        <taxon>Pseudomonadati</taxon>
        <taxon>Pseudomonadota</taxon>
        <taxon>Gammaproteobacteria</taxon>
        <taxon>Alteromonadales</taxon>
        <taxon>Alteromonadaceae</taxon>
        <taxon>Alishewanella</taxon>
    </lineage>
</organism>
<feature type="domain" description="PDZ" evidence="1">
    <location>
        <begin position="488"/>
        <end position="541"/>
    </location>
</feature>
<dbReference type="Gene3D" id="2.30.42.10">
    <property type="match status" value="1"/>
</dbReference>
<dbReference type="SUPFAM" id="SSF50156">
    <property type="entry name" value="PDZ domain-like"/>
    <property type="match status" value="1"/>
</dbReference>
<dbReference type="Pfam" id="PF00595">
    <property type="entry name" value="PDZ"/>
    <property type="match status" value="1"/>
</dbReference>
<dbReference type="InterPro" id="IPR007963">
    <property type="entry name" value="Peptidase_M61_catalytic"/>
</dbReference>
<dbReference type="SUPFAM" id="SSF55486">
    <property type="entry name" value="Metalloproteases ('zincins'), catalytic domain"/>
    <property type="match status" value="1"/>
</dbReference>
<dbReference type="EMBL" id="JAEINI020000015">
    <property type="protein sequence ID" value="MCB5228137.1"/>
    <property type="molecule type" value="Genomic_DNA"/>
</dbReference>
<dbReference type="Proteomes" id="UP000633814">
    <property type="component" value="Unassembled WGS sequence"/>
</dbReference>
<accession>A0ABS8C716</accession>
<evidence type="ECO:0000259" key="1">
    <source>
        <dbReference type="PROSITE" id="PS50106"/>
    </source>
</evidence>
<dbReference type="InterPro" id="IPR040756">
    <property type="entry name" value="Peptidase_M61_N"/>
</dbReference>
<dbReference type="Gene3D" id="1.10.390.10">
    <property type="entry name" value="Neutral Protease Domain 2"/>
    <property type="match status" value="1"/>
</dbReference>
<dbReference type="InterPro" id="IPR027268">
    <property type="entry name" value="Peptidase_M4/M1_CTD_sf"/>
</dbReference>
<gene>
    <name evidence="2" type="ORF">JAO78_015110</name>
</gene>
<dbReference type="PIRSF" id="PIRSF016493">
    <property type="entry name" value="Glycyl_aminpptds"/>
    <property type="match status" value="1"/>
</dbReference>
<dbReference type="SMART" id="SM00228">
    <property type="entry name" value="PDZ"/>
    <property type="match status" value="1"/>
</dbReference>
<protein>
    <submittedName>
        <fullName evidence="2">PDZ domain-containing protein</fullName>
    </submittedName>
</protein>
<evidence type="ECO:0000313" key="2">
    <source>
        <dbReference type="EMBL" id="MCB5228137.1"/>
    </source>
</evidence>
<dbReference type="InterPro" id="IPR024191">
    <property type="entry name" value="Peptidase_M61"/>
</dbReference>